<proteinExistence type="predicted"/>
<name>A0A0B6Z515_9EUPU</name>
<organism evidence="2">
    <name type="scientific">Arion vulgaris</name>
    <dbReference type="NCBI Taxonomy" id="1028688"/>
    <lineage>
        <taxon>Eukaryota</taxon>
        <taxon>Metazoa</taxon>
        <taxon>Spiralia</taxon>
        <taxon>Lophotrochozoa</taxon>
        <taxon>Mollusca</taxon>
        <taxon>Gastropoda</taxon>
        <taxon>Heterobranchia</taxon>
        <taxon>Euthyneura</taxon>
        <taxon>Panpulmonata</taxon>
        <taxon>Eupulmonata</taxon>
        <taxon>Stylommatophora</taxon>
        <taxon>Helicina</taxon>
        <taxon>Arionoidea</taxon>
        <taxon>Arionidae</taxon>
        <taxon>Arion</taxon>
    </lineage>
</organism>
<feature type="domain" description="C1q" evidence="1">
    <location>
        <begin position="10"/>
        <end position="91"/>
    </location>
</feature>
<dbReference type="InterPro" id="IPR008983">
    <property type="entry name" value="Tumour_necrosis_fac-like_dom"/>
</dbReference>
<accession>A0A0B6Z515</accession>
<evidence type="ECO:0000259" key="1">
    <source>
        <dbReference type="PROSITE" id="PS50871"/>
    </source>
</evidence>
<sequence length="91" mass="9958">PKIAQLETKRPGPAIGFSARSARVCFVNTTNIIATVDNFTKIICKNGNHFDPETGEFTAPLDGLYATSFSIRQIGALDRYFAITKQPCMSC</sequence>
<dbReference type="InterPro" id="IPR001073">
    <property type="entry name" value="C1q_dom"/>
</dbReference>
<reference evidence="2" key="1">
    <citation type="submission" date="2014-12" db="EMBL/GenBank/DDBJ databases">
        <title>Insight into the proteome of Arion vulgaris.</title>
        <authorList>
            <person name="Aradska J."/>
            <person name="Bulat T."/>
            <person name="Smidak R."/>
            <person name="Sarate P."/>
            <person name="Gangsoo J."/>
            <person name="Sialana F."/>
            <person name="Bilban M."/>
            <person name="Lubec G."/>
        </authorList>
    </citation>
    <scope>NUCLEOTIDE SEQUENCE</scope>
    <source>
        <tissue evidence="2">Skin</tissue>
    </source>
</reference>
<gene>
    <name evidence="2" type="primary">ORF46638</name>
</gene>
<feature type="non-terminal residue" evidence="2">
    <location>
        <position position="1"/>
    </location>
</feature>
<dbReference type="SUPFAM" id="SSF49842">
    <property type="entry name" value="TNF-like"/>
    <property type="match status" value="1"/>
</dbReference>
<dbReference type="AlphaFoldDB" id="A0A0B6Z515"/>
<dbReference type="Pfam" id="PF00386">
    <property type="entry name" value="C1q"/>
    <property type="match status" value="1"/>
</dbReference>
<dbReference type="EMBL" id="HACG01016086">
    <property type="protein sequence ID" value="CEK62951.1"/>
    <property type="molecule type" value="Transcribed_RNA"/>
</dbReference>
<protein>
    <recommendedName>
        <fullName evidence="1">C1q domain-containing protein</fullName>
    </recommendedName>
</protein>
<dbReference type="Gene3D" id="2.60.120.40">
    <property type="match status" value="1"/>
</dbReference>
<evidence type="ECO:0000313" key="2">
    <source>
        <dbReference type="EMBL" id="CEK62951.1"/>
    </source>
</evidence>
<dbReference type="PROSITE" id="PS50871">
    <property type="entry name" value="C1Q"/>
    <property type="match status" value="1"/>
</dbReference>
<feature type="non-terminal residue" evidence="2">
    <location>
        <position position="91"/>
    </location>
</feature>